<evidence type="ECO:0008006" key="3">
    <source>
        <dbReference type="Google" id="ProtNLM"/>
    </source>
</evidence>
<proteinExistence type="predicted"/>
<name>A0A7C4H3Y0_THEPE</name>
<protein>
    <recommendedName>
        <fullName evidence="3">Prepilin peptidase</fullName>
    </recommendedName>
</protein>
<sequence>MGTDLLFLADLARRAVVAGVLLLSGWSDYRTREVSDSYWVAGAAAAGPLLAYLYVHRYYYWQLHLLSILFAALLSAAVWRLRITGEADALAFIFIGVFEPPTCYHPLTLFPLASTVLFSGAAALAISLYNAIENVSRGALHELRGYSVFSKAAFLLALRYVTREEFEKKSYMFIPSTNEKGEPQLTLTTEPAPPPPGLEKFWASVLLPYVSLLAIGFLAYMLPALLLCP</sequence>
<organism evidence="2">
    <name type="scientific">Thermofilum pendens</name>
    <dbReference type="NCBI Taxonomy" id="2269"/>
    <lineage>
        <taxon>Archaea</taxon>
        <taxon>Thermoproteota</taxon>
        <taxon>Thermoprotei</taxon>
        <taxon>Thermofilales</taxon>
        <taxon>Thermofilaceae</taxon>
        <taxon>Thermofilum</taxon>
    </lineage>
</organism>
<feature type="transmembrane region" description="Helical" evidence="1">
    <location>
        <begin position="61"/>
        <end position="82"/>
    </location>
</feature>
<feature type="transmembrane region" description="Helical" evidence="1">
    <location>
        <begin position="38"/>
        <end position="55"/>
    </location>
</feature>
<dbReference type="Gene3D" id="1.20.120.1220">
    <property type="match status" value="1"/>
</dbReference>
<dbReference type="EMBL" id="DTBQ01000055">
    <property type="protein sequence ID" value="HGM46486.1"/>
    <property type="molecule type" value="Genomic_DNA"/>
</dbReference>
<feature type="transmembrane region" description="Helical" evidence="1">
    <location>
        <begin position="113"/>
        <end position="131"/>
    </location>
</feature>
<keyword evidence="1" id="KW-1133">Transmembrane helix</keyword>
<feature type="transmembrane region" description="Helical" evidence="1">
    <location>
        <begin position="201"/>
        <end position="228"/>
    </location>
</feature>
<evidence type="ECO:0000313" key="2">
    <source>
        <dbReference type="EMBL" id="HGM46486.1"/>
    </source>
</evidence>
<accession>A0A7C4H3Y0</accession>
<feature type="transmembrane region" description="Helical" evidence="1">
    <location>
        <begin position="143"/>
        <end position="162"/>
    </location>
</feature>
<dbReference type="AlphaFoldDB" id="A0A7C4H3Y0"/>
<evidence type="ECO:0000256" key="1">
    <source>
        <dbReference type="SAM" id="Phobius"/>
    </source>
</evidence>
<gene>
    <name evidence="2" type="ORF">ENU21_01865</name>
</gene>
<keyword evidence="1" id="KW-0472">Membrane</keyword>
<comment type="caution">
    <text evidence="2">The sequence shown here is derived from an EMBL/GenBank/DDBJ whole genome shotgun (WGS) entry which is preliminary data.</text>
</comment>
<keyword evidence="1" id="KW-0812">Transmembrane</keyword>
<reference evidence="2" key="1">
    <citation type="journal article" date="2020" name="mSystems">
        <title>Genome- and Community-Level Interaction Insights into Carbon Utilization and Element Cycling Functions of Hydrothermarchaeota in Hydrothermal Sediment.</title>
        <authorList>
            <person name="Zhou Z."/>
            <person name="Liu Y."/>
            <person name="Xu W."/>
            <person name="Pan J."/>
            <person name="Luo Z.H."/>
            <person name="Li M."/>
        </authorList>
    </citation>
    <scope>NUCLEOTIDE SEQUENCE</scope>
    <source>
        <strain evidence="2">SpSt-649</strain>
    </source>
</reference>